<evidence type="ECO:0000256" key="1">
    <source>
        <dbReference type="ARBA" id="ARBA00004141"/>
    </source>
</evidence>
<feature type="transmembrane region" description="Helical" evidence="5">
    <location>
        <begin position="241"/>
        <end position="259"/>
    </location>
</feature>
<keyword evidence="3 5" id="KW-1133">Transmembrane helix</keyword>
<feature type="transmembrane region" description="Helical" evidence="5">
    <location>
        <begin position="54"/>
        <end position="77"/>
    </location>
</feature>
<dbReference type="EMBL" id="JAZDUE010000011">
    <property type="protein sequence ID" value="MEE4024195.1"/>
    <property type="molecule type" value="Genomic_DNA"/>
</dbReference>
<comment type="caution">
    <text evidence="7">The sequence shown here is derived from an EMBL/GenBank/DDBJ whole genome shotgun (WGS) entry which is preliminary data.</text>
</comment>
<feature type="transmembrane region" description="Helical" evidence="5">
    <location>
        <begin position="342"/>
        <end position="359"/>
    </location>
</feature>
<evidence type="ECO:0000313" key="8">
    <source>
        <dbReference type="Proteomes" id="UP001335729"/>
    </source>
</evidence>
<dbReference type="Proteomes" id="UP001335729">
    <property type="component" value="Unassembled WGS sequence"/>
</dbReference>
<proteinExistence type="predicted"/>
<feature type="domain" description="Integral membrane bound transporter" evidence="6">
    <location>
        <begin position="227"/>
        <end position="352"/>
    </location>
</feature>
<reference evidence="7 8" key="1">
    <citation type="submission" date="2024-01" db="EMBL/GenBank/DDBJ databases">
        <title>Draft genome sequence of Gordonia sp. PKS22-38.</title>
        <authorList>
            <person name="Suphannarot A."/>
            <person name="Mingma R."/>
        </authorList>
    </citation>
    <scope>NUCLEOTIDE SEQUENCE [LARGE SCALE GENOMIC DNA]</scope>
    <source>
        <strain evidence="7 8">PKS22-38</strain>
    </source>
</reference>
<keyword evidence="8" id="KW-1185">Reference proteome</keyword>
<evidence type="ECO:0000313" key="7">
    <source>
        <dbReference type="EMBL" id="MEE4024195.1"/>
    </source>
</evidence>
<feature type="transmembrane region" description="Helical" evidence="5">
    <location>
        <begin position="307"/>
        <end position="330"/>
    </location>
</feature>
<accession>A0ABU7MV43</accession>
<gene>
    <name evidence="7" type="ORF">V1Y59_14010</name>
</gene>
<dbReference type="InterPro" id="IPR049453">
    <property type="entry name" value="Memb_transporter_dom"/>
</dbReference>
<dbReference type="Pfam" id="PF13515">
    <property type="entry name" value="FUSC_2"/>
    <property type="match status" value="1"/>
</dbReference>
<evidence type="ECO:0000256" key="3">
    <source>
        <dbReference type="ARBA" id="ARBA00022989"/>
    </source>
</evidence>
<comment type="subcellular location">
    <subcellularLocation>
        <location evidence="1">Membrane</location>
        <topology evidence="1">Multi-pass membrane protein</topology>
    </subcellularLocation>
</comment>
<organism evidence="7 8">
    <name type="scientific">Gordonia prachuapensis</name>
    <dbReference type="NCBI Taxonomy" id="3115651"/>
    <lineage>
        <taxon>Bacteria</taxon>
        <taxon>Bacillati</taxon>
        <taxon>Actinomycetota</taxon>
        <taxon>Actinomycetes</taxon>
        <taxon>Mycobacteriales</taxon>
        <taxon>Gordoniaceae</taxon>
        <taxon>Gordonia</taxon>
    </lineage>
</organism>
<keyword evidence="2 5" id="KW-0812">Transmembrane</keyword>
<keyword evidence="4 5" id="KW-0472">Membrane</keyword>
<protein>
    <submittedName>
        <fullName evidence="7">FUSC family protein</fullName>
    </submittedName>
</protein>
<evidence type="ECO:0000256" key="5">
    <source>
        <dbReference type="SAM" id="Phobius"/>
    </source>
</evidence>
<feature type="transmembrane region" description="Helical" evidence="5">
    <location>
        <begin position="271"/>
        <end position="301"/>
    </location>
</feature>
<name>A0ABU7MV43_9ACTN</name>
<feature type="transmembrane region" description="Helical" evidence="5">
    <location>
        <begin position="89"/>
        <end position="107"/>
    </location>
</feature>
<sequence>MSTDLVGHARQRRTALTLALRPSVWRAALAADLDRLALAAPVRVGVAVGSTLVLGGLLGHHGVAGLAALGALVAAFCRTAPYRVRAERLTALGIGIVTSVAIGAVLGLTNAPLTVEIATLSLLGGLVALGVGALQVTGPGAVVFVFAATAATVFTRDAADLAVAVAATSLGAVAGVVASLAPDLWRRVRGRPGASAAQHESSWVILLRRPRADLLSNSVRIVGPTALSAVIAAWAGFAHPMWAALGALAAMQGLSYHLTVQRGVQRLLGSVVGALIGAALLMSGLGYWGSVAAIVACLITAEIWAPVNYAVTSIAVTPMALLLTALSAGLSADAAVDRVADTLIGVVVGVVVAALTISADEHPGGG</sequence>
<dbReference type="RefSeq" id="WP_330505580.1">
    <property type="nucleotide sequence ID" value="NZ_JAZDUE010000011.1"/>
</dbReference>
<evidence type="ECO:0000256" key="4">
    <source>
        <dbReference type="ARBA" id="ARBA00023136"/>
    </source>
</evidence>
<evidence type="ECO:0000256" key="2">
    <source>
        <dbReference type="ARBA" id="ARBA00022692"/>
    </source>
</evidence>
<feature type="transmembrane region" description="Helical" evidence="5">
    <location>
        <begin position="161"/>
        <end position="181"/>
    </location>
</feature>
<evidence type="ECO:0000259" key="6">
    <source>
        <dbReference type="Pfam" id="PF13515"/>
    </source>
</evidence>